<dbReference type="Proteomes" id="UP000800082">
    <property type="component" value="Unassembled WGS sequence"/>
</dbReference>
<evidence type="ECO:0000313" key="2">
    <source>
        <dbReference type="Proteomes" id="UP000800082"/>
    </source>
</evidence>
<gene>
    <name evidence="1" type="ORF">M421DRAFT_394688</name>
</gene>
<accession>A0A6A5RFC4</accession>
<proteinExistence type="predicted"/>
<sequence length="173" mass="19685">MELQDQGYFSKYWPRSALSPDGRAVKPQDRNGMPISFQRHSRIGPGVIYTVVFLQNVLPRRCHTLLQSAEDNIVRDFGSDAATTPYEFRHATCFTNQTAGHDMTTTPSIHRQIPISNILRSRQKCKHALASLRKVGPGICSCETRLPGFRAQNRQPARKVRSRAERRFVASKY</sequence>
<evidence type="ECO:0000313" key="1">
    <source>
        <dbReference type="EMBL" id="KAF1926975.1"/>
    </source>
</evidence>
<reference evidence="1" key="1">
    <citation type="journal article" date="2020" name="Stud. Mycol.">
        <title>101 Dothideomycetes genomes: a test case for predicting lifestyles and emergence of pathogens.</title>
        <authorList>
            <person name="Haridas S."/>
            <person name="Albert R."/>
            <person name="Binder M."/>
            <person name="Bloem J."/>
            <person name="Labutti K."/>
            <person name="Salamov A."/>
            <person name="Andreopoulos B."/>
            <person name="Baker S."/>
            <person name="Barry K."/>
            <person name="Bills G."/>
            <person name="Bluhm B."/>
            <person name="Cannon C."/>
            <person name="Castanera R."/>
            <person name="Culley D."/>
            <person name="Daum C."/>
            <person name="Ezra D."/>
            <person name="Gonzalez J."/>
            <person name="Henrissat B."/>
            <person name="Kuo A."/>
            <person name="Liang C."/>
            <person name="Lipzen A."/>
            <person name="Lutzoni F."/>
            <person name="Magnuson J."/>
            <person name="Mondo S."/>
            <person name="Nolan M."/>
            <person name="Ohm R."/>
            <person name="Pangilinan J."/>
            <person name="Park H.-J."/>
            <person name="Ramirez L."/>
            <person name="Alfaro M."/>
            <person name="Sun H."/>
            <person name="Tritt A."/>
            <person name="Yoshinaga Y."/>
            <person name="Zwiers L.-H."/>
            <person name="Turgeon B."/>
            <person name="Goodwin S."/>
            <person name="Spatafora J."/>
            <person name="Crous P."/>
            <person name="Grigoriev I."/>
        </authorList>
    </citation>
    <scope>NUCLEOTIDE SEQUENCE</scope>
    <source>
        <strain evidence="1">CBS 183.55</strain>
    </source>
</reference>
<dbReference type="RefSeq" id="XP_033447227.1">
    <property type="nucleotide sequence ID" value="XM_033590072.1"/>
</dbReference>
<dbReference type="AlphaFoldDB" id="A0A6A5RFC4"/>
<dbReference type="EMBL" id="ML978974">
    <property type="protein sequence ID" value="KAF1926975.1"/>
    <property type="molecule type" value="Genomic_DNA"/>
</dbReference>
<protein>
    <submittedName>
        <fullName evidence="1">Uncharacterized protein</fullName>
    </submittedName>
</protein>
<name>A0A6A5RFC4_9PLEO</name>
<dbReference type="GeneID" id="54347727"/>
<organism evidence="1 2">
    <name type="scientific">Didymella exigua CBS 183.55</name>
    <dbReference type="NCBI Taxonomy" id="1150837"/>
    <lineage>
        <taxon>Eukaryota</taxon>
        <taxon>Fungi</taxon>
        <taxon>Dikarya</taxon>
        <taxon>Ascomycota</taxon>
        <taxon>Pezizomycotina</taxon>
        <taxon>Dothideomycetes</taxon>
        <taxon>Pleosporomycetidae</taxon>
        <taxon>Pleosporales</taxon>
        <taxon>Pleosporineae</taxon>
        <taxon>Didymellaceae</taxon>
        <taxon>Didymella</taxon>
    </lineage>
</organism>
<keyword evidence="2" id="KW-1185">Reference proteome</keyword>